<dbReference type="Pfam" id="PF01138">
    <property type="entry name" value="RNase_PH"/>
    <property type="match status" value="1"/>
</dbReference>
<dbReference type="GO" id="GO:0071038">
    <property type="term" value="P:TRAMP-dependent tRNA surveillance pathway"/>
    <property type="evidence" value="ECO:0007669"/>
    <property type="project" value="TreeGrafter"/>
</dbReference>
<dbReference type="InterPro" id="IPR050590">
    <property type="entry name" value="Exosome_comp_Rrp42_subfam"/>
</dbReference>
<evidence type="ECO:0000256" key="8">
    <source>
        <dbReference type="ARBA" id="ARBA00023242"/>
    </source>
</evidence>
<evidence type="ECO:0000256" key="5">
    <source>
        <dbReference type="ARBA" id="ARBA00022552"/>
    </source>
</evidence>
<gene>
    <name evidence="12" type="ORF">DYB32_006567</name>
</gene>
<reference evidence="12 13" key="1">
    <citation type="submission" date="2018-08" db="EMBL/GenBank/DDBJ databases">
        <title>Aphanomyces genome sequencing and annotation.</title>
        <authorList>
            <person name="Minardi D."/>
            <person name="Oidtmann B."/>
            <person name="Van Der Giezen M."/>
            <person name="Studholme D.J."/>
        </authorList>
    </citation>
    <scope>NUCLEOTIDE SEQUENCE [LARGE SCALE GENOMIC DNA]</scope>
    <source>
        <strain evidence="12 13">NJM0002</strain>
    </source>
</reference>
<dbReference type="VEuPathDB" id="FungiDB:H310_02233"/>
<keyword evidence="8" id="KW-0539">Nucleus</keyword>
<keyword evidence="7" id="KW-0694">RNA-binding</keyword>
<dbReference type="InterPro" id="IPR015847">
    <property type="entry name" value="ExoRNase_PH_dom2"/>
</dbReference>
<organism evidence="12 13">
    <name type="scientific">Aphanomyces invadans</name>
    <dbReference type="NCBI Taxonomy" id="157072"/>
    <lineage>
        <taxon>Eukaryota</taxon>
        <taxon>Sar</taxon>
        <taxon>Stramenopiles</taxon>
        <taxon>Oomycota</taxon>
        <taxon>Saprolegniomycetes</taxon>
        <taxon>Saprolegniales</taxon>
        <taxon>Verrucalvaceae</taxon>
        <taxon>Aphanomyces</taxon>
    </lineage>
</organism>
<dbReference type="PANTHER" id="PTHR11097">
    <property type="entry name" value="EXOSOME COMPLEX EXONUCLEASE RIBOSOMAL RNA PROCESSING PROTEIN"/>
    <property type="match status" value="1"/>
</dbReference>
<dbReference type="GO" id="GO:0000176">
    <property type="term" value="C:nuclear exosome (RNase complex)"/>
    <property type="evidence" value="ECO:0007669"/>
    <property type="project" value="TreeGrafter"/>
</dbReference>
<comment type="similarity">
    <text evidence="3">Belongs to the RNase PH family.</text>
</comment>
<evidence type="ECO:0000256" key="9">
    <source>
        <dbReference type="ARBA" id="ARBA00030617"/>
    </source>
</evidence>
<dbReference type="InterPro" id="IPR036345">
    <property type="entry name" value="ExoRNase_PH_dom2_sf"/>
</dbReference>
<dbReference type="GO" id="GO:0034476">
    <property type="term" value="P:U5 snRNA 3'-end processing"/>
    <property type="evidence" value="ECO:0007669"/>
    <property type="project" value="TreeGrafter"/>
</dbReference>
<dbReference type="GO" id="GO:0005730">
    <property type="term" value="C:nucleolus"/>
    <property type="evidence" value="ECO:0007669"/>
    <property type="project" value="UniProtKB-SubCell"/>
</dbReference>
<name>A0A418AR58_9STRA</name>
<feature type="domain" description="Exoribonuclease phosphorolytic" evidence="11">
    <location>
        <begin position="212"/>
        <end position="274"/>
    </location>
</feature>
<dbReference type="PANTHER" id="PTHR11097:SF9">
    <property type="entry name" value="EXOSOME COMPLEX COMPONENT RRP43"/>
    <property type="match status" value="1"/>
</dbReference>
<accession>A0A418AR58</accession>
<evidence type="ECO:0000256" key="6">
    <source>
        <dbReference type="ARBA" id="ARBA00022835"/>
    </source>
</evidence>
<sequence>MQGSAELYEKLFPQEYVSKCLESGVRPDARKLLQSRHVTINWTQSGSCLVKLGASCALASVKLAVGTPALATPDQGEIDLQVLFPGVCASKFSTQRTTDEAQSLSSYITRALLSCKCVDLRDCSIERGKSAWKVMVEVTFLDHDGNALDTALLAVMSVLSKLTLPAISISSDSIVSLAEGIVPLQHLSSSFPYSLPDQSAKVLFPLHATLFSTTFGEYQSHVMVDPTAREEEVLESTFSVLTTKSGDFAGVYKSGGVPLAPATLQVCIQVAKERTAAIVALMEQSSTSD</sequence>
<dbReference type="SUPFAM" id="SSF55666">
    <property type="entry name" value="Ribonuclease PH domain 2-like"/>
    <property type="match status" value="1"/>
</dbReference>
<dbReference type="InterPro" id="IPR020568">
    <property type="entry name" value="Ribosomal_Su5_D2-typ_SF"/>
</dbReference>
<evidence type="ECO:0000256" key="7">
    <source>
        <dbReference type="ARBA" id="ARBA00022884"/>
    </source>
</evidence>
<protein>
    <recommendedName>
        <fullName evidence="9">Ribosomal RNA-processing protein 43</fullName>
    </recommendedName>
</protein>
<dbReference type="GO" id="GO:0000467">
    <property type="term" value="P:exonucleolytic trimming to generate mature 3'-end of 5.8S rRNA from tricistronic rRNA transcript (SSU-rRNA, 5.8S rRNA, LSU-rRNA)"/>
    <property type="evidence" value="ECO:0007669"/>
    <property type="project" value="TreeGrafter"/>
</dbReference>
<dbReference type="InterPro" id="IPR027408">
    <property type="entry name" value="PNPase/RNase_PH_dom_sf"/>
</dbReference>
<evidence type="ECO:0000259" key="10">
    <source>
        <dbReference type="Pfam" id="PF01138"/>
    </source>
</evidence>
<dbReference type="GO" id="GO:0016075">
    <property type="term" value="P:rRNA catabolic process"/>
    <property type="evidence" value="ECO:0007669"/>
    <property type="project" value="TreeGrafter"/>
</dbReference>
<dbReference type="GO" id="GO:0000177">
    <property type="term" value="C:cytoplasmic exosome (RNase complex)"/>
    <property type="evidence" value="ECO:0007669"/>
    <property type="project" value="TreeGrafter"/>
</dbReference>
<evidence type="ECO:0000256" key="1">
    <source>
        <dbReference type="ARBA" id="ARBA00004496"/>
    </source>
</evidence>
<dbReference type="GO" id="GO:0034473">
    <property type="term" value="P:U1 snRNA 3'-end processing"/>
    <property type="evidence" value="ECO:0007669"/>
    <property type="project" value="TreeGrafter"/>
</dbReference>
<evidence type="ECO:0000259" key="11">
    <source>
        <dbReference type="Pfam" id="PF03725"/>
    </source>
</evidence>
<keyword evidence="13" id="KW-1185">Reference proteome</keyword>
<evidence type="ECO:0000313" key="13">
    <source>
        <dbReference type="Proteomes" id="UP000285060"/>
    </source>
</evidence>
<dbReference type="Gene3D" id="3.30.230.70">
    <property type="entry name" value="GHMP Kinase, N-terminal domain"/>
    <property type="match status" value="1"/>
</dbReference>
<keyword evidence="4" id="KW-0963">Cytoplasm</keyword>
<evidence type="ECO:0000313" key="12">
    <source>
        <dbReference type="EMBL" id="RHY27736.1"/>
    </source>
</evidence>
<evidence type="ECO:0000256" key="2">
    <source>
        <dbReference type="ARBA" id="ARBA00004604"/>
    </source>
</evidence>
<keyword evidence="5" id="KW-0698">rRNA processing</keyword>
<evidence type="ECO:0000256" key="4">
    <source>
        <dbReference type="ARBA" id="ARBA00022490"/>
    </source>
</evidence>
<dbReference type="GO" id="GO:0034475">
    <property type="term" value="P:U4 snRNA 3'-end processing"/>
    <property type="evidence" value="ECO:0007669"/>
    <property type="project" value="TreeGrafter"/>
</dbReference>
<evidence type="ECO:0000256" key="3">
    <source>
        <dbReference type="ARBA" id="ARBA00006678"/>
    </source>
</evidence>
<dbReference type="AlphaFoldDB" id="A0A418AR58"/>
<comment type="subcellular location">
    <subcellularLocation>
        <location evidence="1">Cytoplasm</location>
    </subcellularLocation>
    <subcellularLocation>
        <location evidence="2">Nucleus</location>
        <location evidence="2">Nucleolus</location>
    </subcellularLocation>
</comment>
<feature type="domain" description="Exoribonuclease phosphorolytic" evidence="10">
    <location>
        <begin position="43"/>
        <end position="161"/>
    </location>
</feature>
<proteinExistence type="inferred from homology"/>
<dbReference type="GO" id="GO:0071028">
    <property type="term" value="P:nuclear mRNA surveillance"/>
    <property type="evidence" value="ECO:0007669"/>
    <property type="project" value="TreeGrafter"/>
</dbReference>
<dbReference type="InterPro" id="IPR001247">
    <property type="entry name" value="ExoRNase_PH_dom1"/>
</dbReference>
<dbReference type="EMBL" id="QUSY01000714">
    <property type="protein sequence ID" value="RHY27736.1"/>
    <property type="molecule type" value="Genomic_DNA"/>
</dbReference>
<comment type="caution">
    <text evidence="12">The sequence shown here is derived from an EMBL/GenBank/DDBJ whole genome shotgun (WGS) entry which is preliminary data.</text>
</comment>
<dbReference type="GO" id="GO:0035925">
    <property type="term" value="F:mRNA 3'-UTR AU-rich region binding"/>
    <property type="evidence" value="ECO:0007669"/>
    <property type="project" value="TreeGrafter"/>
</dbReference>
<dbReference type="Pfam" id="PF03725">
    <property type="entry name" value="RNase_PH_C"/>
    <property type="match status" value="1"/>
</dbReference>
<keyword evidence="6" id="KW-0271">Exosome</keyword>
<dbReference type="Proteomes" id="UP000285060">
    <property type="component" value="Unassembled WGS sequence"/>
</dbReference>
<dbReference type="GO" id="GO:0071035">
    <property type="term" value="P:nuclear polyadenylation-dependent rRNA catabolic process"/>
    <property type="evidence" value="ECO:0007669"/>
    <property type="project" value="TreeGrafter"/>
</dbReference>
<dbReference type="SUPFAM" id="SSF54211">
    <property type="entry name" value="Ribosomal protein S5 domain 2-like"/>
    <property type="match status" value="1"/>
</dbReference>